<sequence>MLYPYLTKRILTTLLAAEKNKKPIPLDEARKLWGKGSTWDDLVAGGYIQRTPEAVTVTKRGKVWLENHKDIK</sequence>
<gene>
    <name evidence="1" type="ORF">UW92_C0019G0004</name>
</gene>
<protein>
    <submittedName>
        <fullName evidence="1">Uncharacterized protein</fullName>
    </submittedName>
</protein>
<dbReference type="AlphaFoldDB" id="A0A0G1P3T0"/>
<evidence type="ECO:0000313" key="2">
    <source>
        <dbReference type="Proteomes" id="UP000033966"/>
    </source>
</evidence>
<dbReference type="EMBL" id="LCKF01000019">
    <property type="protein sequence ID" value="KKT91049.1"/>
    <property type="molecule type" value="Genomic_DNA"/>
</dbReference>
<name>A0A0G1P3T0_9BACT</name>
<comment type="caution">
    <text evidence="1">The sequence shown here is derived from an EMBL/GenBank/DDBJ whole genome shotgun (WGS) entry which is preliminary data.</text>
</comment>
<proteinExistence type="predicted"/>
<dbReference type="Proteomes" id="UP000033966">
    <property type="component" value="Unassembled WGS sequence"/>
</dbReference>
<evidence type="ECO:0000313" key="1">
    <source>
        <dbReference type="EMBL" id="KKT91049.1"/>
    </source>
</evidence>
<reference evidence="1 2" key="1">
    <citation type="journal article" date="2015" name="Nature">
        <title>rRNA introns, odd ribosomes, and small enigmatic genomes across a large radiation of phyla.</title>
        <authorList>
            <person name="Brown C.T."/>
            <person name="Hug L.A."/>
            <person name="Thomas B.C."/>
            <person name="Sharon I."/>
            <person name="Castelle C.J."/>
            <person name="Singh A."/>
            <person name="Wilkins M.J."/>
            <person name="Williams K.H."/>
            <person name="Banfield J.F."/>
        </authorList>
    </citation>
    <scope>NUCLEOTIDE SEQUENCE [LARGE SCALE GENOMIC DNA]</scope>
</reference>
<organism evidence="1 2">
    <name type="scientific">Candidatus Jorgensenbacteria bacterium GW2011_GWA2_45_13</name>
    <dbReference type="NCBI Taxonomy" id="1618662"/>
    <lineage>
        <taxon>Bacteria</taxon>
        <taxon>Candidatus Joergenseniibacteriota</taxon>
    </lineage>
</organism>
<accession>A0A0G1P3T0</accession>